<evidence type="ECO:0000313" key="6">
    <source>
        <dbReference type="EMBL" id="QDZ20778.1"/>
    </source>
</evidence>
<comment type="similarity">
    <text evidence="1 4">Belongs to the eukaryotic ribosomal protein eS8 family.</text>
</comment>
<gene>
    <name evidence="6" type="ORF">A3770_04p32960</name>
</gene>
<dbReference type="InterPro" id="IPR018283">
    <property type="entry name" value="Ribosomal_eS8_CS"/>
</dbReference>
<feature type="region of interest" description="Disordered" evidence="5">
    <location>
        <begin position="1"/>
        <end position="29"/>
    </location>
</feature>
<dbReference type="GO" id="GO:0005840">
    <property type="term" value="C:ribosome"/>
    <property type="evidence" value="ECO:0007669"/>
    <property type="project" value="UniProtKB-KW"/>
</dbReference>
<dbReference type="NCBIfam" id="TIGR00307">
    <property type="entry name" value="eS8"/>
    <property type="match status" value="1"/>
</dbReference>
<evidence type="ECO:0000256" key="3">
    <source>
        <dbReference type="ARBA" id="ARBA00023274"/>
    </source>
</evidence>
<dbReference type="Proteomes" id="UP000316726">
    <property type="component" value="Chromosome 4"/>
</dbReference>
<keyword evidence="2 4" id="KW-0689">Ribosomal protein</keyword>
<dbReference type="Gene3D" id="1.10.168.20">
    <property type="entry name" value="Ribosomal protein S8e, subdomain"/>
    <property type="match status" value="1"/>
</dbReference>
<protein>
    <recommendedName>
        <fullName evidence="4">40S ribosomal protein S8</fullName>
    </recommendedName>
</protein>
<accession>A0A5B8MJJ1</accession>
<dbReference type="PANTHER" id="PTHR10394">
    <property type="entry name" value="40S RIBOSOMAL PROTEIN S8"/>
    <property type="match status" value="1"/>
</dbReference>
<dbReference type="AlphaFoldDB" id="A0A5B8MJJ1"/>
<feature type="compositionally biased region" description="Basic residues" evidence="5">
    <location>
        <begin position="8"/>
        <end position="28"/>
    </location>
</feature>
<dbReference type="Pfam" id="PF01201">
    <property type="entry name" value="Ribosomal_S8e"/>
    <property type="match status" value="1"/>
</dbReference>
<dbReference type="Gene3D" id="3.10.290.70">
    <property type="match status" value="1"/>
</dbReference>
<organism evidence="6 7">
    <name type="scientific">Chloropicon primus</name>
    <dbReference type="NCBI Taxonomy" id="1764295"/>
    <lineage>
        <taxon>Eukaryota</taxon>
        <taxon>Viridiplantae</taxon>
        <taxon>Chlorophyta</taxon>
        <taxon>Chloropicophyceae</taxon>
        <taxon>Chloropicales</taxon>
        <taxon>Chloropicaceae</taxon>
        <taxon>Chloropicon</taxon>
    </lineage>
</organism>
<dbReference type="InterPro" id="IPR042563">
    <property type="entry name" value="Ribosomal_protein_eS8_euk"/>
</dbReference>
<name>A0A5B8MJJ1_9CHLO</name>
<dbReference type="GO" id="GO:0003735">
    <property type="term" value="F:structural constituent of ribosome"/>
    <property type="evidence" value="ECO:0007669"/>
    <property type="project" value="InterPro"/>
</dbReference>
<keyword evidence="3 4" id="KW-0687">Ribonucleoprotein</keyword>
<keyword evidence="7" id="KW-1185">Reference proteome</keyword>
<dbReference type="PROSITE" id="PS01193">
    <property type="entry name" value="RIBOSOMAL_S8E"/>
    <property type="match status" value="1"/>
</dbReference>
<evidence type="ECO:0000256" key="1">
    <source>
        <dbReference type="ARBA" id="ARBA00005257"/>
    </source>
</evidence>
<dbReference type="STRING" id="1764295.A0A5B8MJJ1"/>
<evidence type="ECO:0000256" key="2">
    <source>
        <dbReference type="ARBA" id="ARBA00022980"/>
    </source>
</evidence>
<dbReference type="EMBL" id="CP031037">
    <property type="protein sequence ID" value="QDZ20778.1"/>
    <property type="molecule type" value="Genomic_DNA"/>
</dbReference>
<dbReference type="FunFam" id="1.10.168.20:FF:000001">
    <property type="entry name" value="40S ribosomal protein S8"/>
    <property type="match status" value="1"/>
</dbReference>
<proteinExistence type="inferred from homology"/>
<evidence type="ECO:0000256" key="4">
    <source>
        <dbReference type="RuleBase" id="RU000669"/>
    </source>
</evidence>
<dbReference type="InterPro" id="IPR022309">
    <property type="entry name" value="Ribosomal_Se8/biogenesis_NSA2"/>
</dbReference>
<dbReference type="CDD" id="cd11380">
    <property type="entry name" value="Ribosomal_S8e_like"/>
    <property type="match status" value="1"/>
</dbReference>
<dbReference type="InterPro" id="IPR001047">
    <property type="entry name" value="Ribosomal_eS8"/>
</dbReference>
<dbReference type="OrthoDB" id="1703270at2759"/>
<sequence>MGIGRDSLHKRRATGGRQKKWRKKRKHEMGRIPAGTKISSNVCVRRVRVRGGNYKFRALRLDSGNWSWPSEAVARKTRVLDVTYNASNNELVRTQTLVKSAIVQIDATPFRHWYESHYGVKIGVKKVKGQKQEEVVDDTKRSKHLTRKLAARQADRKLDPLLDEQFVTGRLYACISSRPGQCGRCDGYILEGKELEFYMKKMQKKKSK</sequence>
<dbReference type="GO" id="GO:1990904">
    <property type="term" value="C:ribonucleoprotein complex"/>
    <property type="evidence" value="ECO:0007669"/>
    <property type="project" value="UniProtKB-KW"/>
</dbReference>
<evidence type="ECO:0000313" key="7">
    <source>
        <dbReference type="Proteomes" id="UP000316726"/>
    </source>
</evidence>
<reference evidence="6 7" key="1">
    <citation type="submission" date="2018-07" db="EMBL/GenBank/DDBJ databases">
        <title>The complete nuclear genome of the prasinophyte Chloropicon primus (CCMP1205).</title>
        <authorList>
            <person name="Pombert J.-F."/>
            <person name="Otis C."/>
            <person name="Turmel M."/>
            <person name="Lemieux C."/>
        </authorList>
    </citation>
    <scope>NUCLEOTIDE SEQUENCE [LARGE SCALE GENOMIC DNA]</scope>
    <source>
        <strain evidence="6 7">CCMP1205</strain>
    </source>
</reference>
<dbReference type="GO" id="GO:0006412">
    <property type="term" value="P:translation"/>
    <property type="evidence" value="ECO:0007669"/>
    <property type="project" value="InterPro"/>
</dbReference>
<evidence type="ECO:0000256" key="5">
    <source>
        <dbReference type="SAM" id="MobiDB-lite"/>
    </source>
</evidence>
<dbReference type="FunFam" id="3.10.290.70:FF:000003">
    <property type="entry name" value="40S ribosomal protein S8"/>
    <property type="match status" value="1"/>
</dbReference>